<dbReference type="Pfam" id="PF04408">
    <property type="entry name" value="WHD_HA2"/>
    <property type="match status" value="1"/>
</dbReference>
<dbReference type="EC" id="3.6.4.13" evidence="2"/>
<evidence type="ECO:0000313" key="2">
    <source>
        <dbReference type="EMBL" id="KAF5819133.1"/>
    </source>
</evidence>
<accession>A0A9K3JP55</accession>
<protein>
    <submittedName>
        <fullName evidence="2">RNA helicase</fullName>
        <ecNumber evidence="2">3.6.4.13</ecNumber>
    </submittedName>
</protein>
<keyword evidence="2" id="KW-0067">ATP-binding</keyword>
<reference evidence="2" key="1">
    <citation type="journal article" date="2017" name="Nature">
        <title>The sunflower genome provides insights into oil metabolism, flowering and Asterid evolution.</title>
        <authorList>
            <person name="Badouin H."/>
            <person name="Gouzy J."/>
            <person name="Grassa C.J."/>
            <person name="Murat F."/>
            <person name="Staton S.E."/>
            <person name="Cottret L."/>
            <person name="Lelandais-Briere C."/>
            <person name="Owens G.L."/>
            <person name="Carrere S."/>
            <person name="Mayjonade B."/>
            <person name="Legrand L."/>
            <person name="Gill N."/>
            <person name="Kane N.C."/>
            <person name="Bowers J.E."/>
            <person name="Hubner S."/>
            <person name="Bellec A."/>
            <person name="Berard A."/>
            <person name="Berges H."/>
            <person name="Blanchet N."/>
            <person name="Boniface M.C."/>
            <person name="Brunel D."/>
            <person name="Catrice O."/>
            <person name="Chaidir N."/>
            <person name="Claudel C."/>
            <person name="Donnadieu C."/>
            <person name="Faraut T."/>
            <person name="Fievet G."/>
            <person name="Helmstetter N."/>
            <person name="King M."/>
            <person name="Knapp S.J."/>
            <person name="Lai Z."/>
            <person name="Le Paslier M.C."/>
            <person name="Lippi Y."/>
            <person name="Lorenzon L."/>
            <person name="Mandel J.R."/>
            <person name="Marage G."/>
            <person name="Marchand G."/>
            <person name="Marquand E."/>
            <person name="Bret-Mestries E."/>
            <person name="Morien E."/>
            <person name="Nambeesan S."/>
            <person name="Nguyen T."/>
            <person name="Pegot-Espagnet P."/>
            <person name="Pouilly N."/>
            <person name="Raftis F."/>
            <person name="Sallet E."/>
            <person name="Schiex T."/>
            <person name="Thomas J."/>
            <person name="Vandecasteele C."/>
            <person name="Vares D."/>
            <person name="Vear F."/>
            <person name="Vautrin S."/>
            <person name="Crespi M."/>
            <person name="Mangin B."/>
            <person name="Burke J.M."/>
            <person name="Salse J."/>
            <person name="Munos S."/>
            <person name="Vincourt P."/>
            <person name="Rieseberg L.H."/>
            <person name="Langlade N.B."/>
        </authorList>
    </citation>
    <scope>NUCLEOTIDE SEQUENCE</scope>
    <source>
        <tissue evidence="2">Leaves</tissue>
    </source>
</reference>
<dbReference type="InterPro" id="IPR007502">
    <property type="entry name" value="Helicase-assoc_dom"/>
</dbReference>
<name>A0A9K3JP55_HELAN</name>
<dbReference type="Proteomes" id="UP000215914">
    <property type="component" value="Unassembled WGS sequence"/>
</dbReference>
<gene>
    <name evidence="2" type="ORF">HanXRQr2_Chr02g0074141</name>
</gene>
<keyword evidence="2" id="KW-0378">Hydrolase</keyword>
<dbReference type="Gramene" id="mRNA:HanXRQr2_Chr02g0074141">
    <property type="protein sequence ID" value="mRNA:HanXRQr2_Chr02g0074141"/>
    <property type="gene ID" value="HanXRQr2_Chr02g0074141"/>
</dbReference>
<sequence length="116" mass="12562">MTIMTFLAVESLQDALKQLFLIDATDENGTITRIGKTMSELPLEPSLARTLIEANKYDCLTQAITGKNSLSIVVIIEAEDLVKLSKPCDLDKSFAISQSIQDDGVEGGLIALYGNI</sequence>
<dbReference type="EMBL" id="MNCJ02000317">
    <property type="protein sequence ID" value="KAF5819133.1"/>
    <property type="molecule type" value="Genomic_DNA"/>
</dbReference>
<evidence type="ECO:0000313" key="3">
    <source>
        <dbReference type="Proteomes" id="UP000215914"/>
    </source>
</evidence>
<keyword evidence="3" id="KW-1185">Reference proteome</keyword>
<keyword evidence="2" id="KW-0347">Helicase</keyword>
<dbReference type="AlphaFoldDB" id="A0A9K3JP55"/>
<feature type="domain" description="Helicase-associated" evidence="1">
    <location>
        <begin position="14"/>
        <end position="113"/>
    </location>
</feature>
<dbReference type="InterPro" id="IPR048333">
    <property type="entry name" value="HA2_WH"/>
</dbReference>
<comment type="caution">
    <text evidence="2">The sequence shown here is derived from an EMBL/GenBank/DDBJ whole genome shotgun (WGS) entry which is preliminary data.</text>
</comment>
<dbReference type="GO" id="GO:0016787">
    <property type="term" value="F:hydrolase activity"/>
    <property type="evidence" value="ECO:0007669"/>
    <property type="project" value="UniProtKB-KW"/>
</dbReference>
<organism evidence="2 3">
    <name type="scientific">Helianthus annuus</name>
    <name type="common">Common sunflower</name>
    <dbReference type="NCBI Taxonomy" id="4232"/>
    <lineage>
        <taxon>Eukaryota</taxon>
        <taxon>Viridiplantae</taxon>
        <taxon>Streptophyta</taxon>
        <taxon>Embryophyta</taxon>
        <taxon>Tracheophyta</taxon>
        <taxon>Spermatophyta</taxon>
        <taxon>Magnoliopsida</taxon>
        <taxon>eudicotyledons</taxon>
        <taxon>Gunneridae</taxon>
        <taxon>Pentapetalae</taxon>
        <taxon>asterids</taxon>
        <taxon>campanulids</taxon>
        <taxon>Asterales</taxon>
        <taxon>Asteraceae</taxon>
        <taxon>Asteroideae</taxon>
        <taxon>Heliantheae alliance</taxon>
        <taxon>Heliantheae</taxon>
        <taxon>Helianthus</taxon>
    </lineage>
</organism>
<dbReference type="SMART" id="SM00847">
    <property type="entry name" value="HA2"/>
    <property type="match status" value="1"/>
</dbReference>
<keyword evidence="2" id="KW-0547">Nucleotide-binding</keyword>
<dbReference type="Gene3D" id="1.20.120.1080">
    <property type="match status" value="1"/>
</dbReference>
<proteinExistence type="predicted"/>
<dbReference type="GO" id="GO:0003724">
    <property type="term" value="F:RNA helicase activity"/>
    <property type="evidence" value="ECO:0007669"/>
    <property type="project" value="UniProtKB-EC"/>
</dbReference>
<reference evidence="2" key="2">
    <citation type="submission" date="2020-06" db="EMBL/GenBank/DDBJ databases">
        <title>Helianthus annuus Genome sequencing and assembly Release 2.</title>
        <authorList>
            <person name="Gouzy J."/>
            <person name="Langlade N."/>
            <person name="Munos S."/>
        </authorList>
    </citation>
    <scope>NUCLEOTIDE SEQUENCE</scope>
    <source>
        <tissue evidence="2">Leaves</tissue>
    </source>
</reference>
<evidence type="ECO:0000259" key="1">
    <source>
        <dbReference type="SMART" id="SM00847"/>
    </source>
</evidence>